<keyword evidence="3" id="KW-1185">Reference proteome</keyword>
<name>A0A2S4PQ26_9PEZI</name>
<proteinExistence type="predicted"/>
<feature type="non-terminal residue" evidence="2">
    <location>
        <position position="1"/>
    </location>
</feature>
<evidence type="ECO:0000313" key="2">
    <source>
        <dbReference type="EMBL" id="POS84126.1"/>
    </source>
</evidence>
<dbReference type="OrthoDB" id="10407959at2759"/>
<protein>
    <submittedName>
        <fullName evidence="2">Uncharacterized protein</fullName>
    </submittedName>
</protein>
<sequence length="495" mass="56385">RVRPKSESIVTTNKKNVDTLDKKAVNLEQEISINPFDLIGSWDNRAIEDILVTFSEMELTHDIVGKSQPSDQYWSSSIELSKACYRSKIMRIDNVSIPYSSEKEYGHNYIYICLPEIIEKLIKTNAAKKFKNVVGSKYHGEAGEWWKPAYKIKGVFKATDKNQIHMPVSVEKILNYTKMGVRANLLIEFSIKRTIFSMENVILVKIISAFITAIGVDIKPPTPLGIIPGQPMPQDIISDDIMKKLKEFQDAHFADKYKSQKMNPTSSKESHSTSDDEDVNLERKISVSPFDMISSWDEEKLANVSLNFQNLSRVVNLISEYSVTFEMGYYKSKSIRINDVQIPYSSESGYGHNHIYICLPDIIEKFIKAKASKVSQNIIGSKFRGVEGEWWKPAYEFEGVFKVTDKFRVCTSVSVEKILNHTKKGIRANLVVEFFIRLSGWNYSEKTISVKIISGFITSMGVDIKPPTPRGVIPGHPMPQDITNDDIMEKLEEFK</sequence>
<evidence type="ECO:0000313" key="3">
    <source>
        <dbReference type="Proteomes" id="UP000237438"/>
    </source>
</evidence>
<dbReference type="AlphaFoldDB" id="A0A2S4PQ26"/>
<accession>A0A2S4PQ26</accession>
<organism evidence="2 3">
    <name type="scientific">Erysiphe pulchra</name>
    <dbReference type="NCBI Taxonomy" id="225359"/>
    <lineage>
        <taxon>Eukaryota</taxon>
        <taxon>Fungi</taxon>
        <taxon>Dikarya</taxon>
        <taxon>Ascomycota</taxon>
        <taxon>Pezizomycotina</taxon>
        <taxon>Leotiomycetes</taxon>
        <taxon>Erysiphales</taxon>
        <taxon>Erysiphaceae</taxon>
        <taxon>Erysiphe</taxon>
    </lineage>
</organism>
<comment type="caution">
    <text evidence="2">The sequence shown here is derived from an EMBL/GenBank/DDBJ whole genome shotgun (WGS) entry which is preliminary data.</text>
</comment>
<reference evidence="2 3" key="1">
    <citation type="submission" date="2017-10" db="EMBL/GenBank/DDBJ databases">
        <title>Development of genomic resources for the powdery mildew, Erysiphe pulchra.</title>
        <authorList>
            <person name="Wadl P.A."/>
            <person name="Mack B.M."/>
            <person name="Moore G."/>
            <person name="Beltz S.B."/>
        </authorList>
    </citation>
    <scope>NUCLEOTIDE SEQUENCE [LARGE SCALE GENOMIC DNA]</scope>
    <source>
        <strain evidence="2">Cflorida</strain>
    </source>
</reference>
<evidence type="ECO:0000256" key="1">
    <source>
        <dbReference type="SAM" id="MobiDB-lite"/>
    </source>
</evidence>
<gene>
    <name evidence="2" type="ORF">EPUL_005077</name>
</gene>
<dbReference type="Proteomes" id="UP000237438">
    <property type="component" value="Unassembled WGS sequence"/>
</dbReference>
<feature type="compositionally biased region" description="Basic and acidic residues" evidence="1">
    <location>
        <begin position="268"/>
        <end position="278"/>
    </location>
</feature>
<feature type="non-terminal residue" evidence="2">
    <location>
        <position position="495"/>
    </location>
</feature>
<feature type="region of interest" description="Disordered" evidence="1">
    <location>
        <begin position="259"/>
        <end position="278"/>
    </location>
</feature>
<dbReference type="EMBL" id="PEDP01001166">
    <property type="protein sequence ID" value="POS84126.1"/>
    <property type="molecule type" value="Genomic_DNA"/>
</dbReference>